<gene>
    <name evidence="7" type="ORF">RM698_29655</name>
</gene>
<name>A0ABU2R915_9ACTN</name>
<keyword evidence="2 4" id="KW-0238">DNA-binding</keyword>
<evidence type="ECO:0000256" key="4">
    <source>
        <dbReference type="PROSITE-ProRule" id="PRU00335"/>
    </source>
</evidence>
<evidence type="ECO:0000256" key="1">
    <source>
        <dbReference type="ARBA" id="ARBA00023015"/>
    </source>
</evidence>
<dbReference type="InterPro" id="IPR001647">
    <property type="entry name" value="HTH_TetR"/>
</dbReference>
<dbReference type="Gene3D" id="1.10.357.10">
    <property type="entry name" value="Tetracycline Repressor, domain 2"/>
    <property type="match status" value="1"/>
</dbReference>
<feature type="DNA-binding region" description="H-T-H motif" evidence="4">
    <location>
        <begin position="107"/>
        <end position="126"/>
    </location>
</feature>
<sequence length="282" mass="29064">MLAMTEGMTNGGTDGVTGGTAGGMTGGRTDGAPGGVPDGTTGGVAEGTTGATADDAARSRTGGAGASCDSGCAGKKAGRPRADAVRNRERIIDAAREMAAEHGAEVSIDEVARRAGVGNATVYRHFHDRPALIREAIRSVMDRTAERAEEALTLSGPFDALCVFAHGAVEDRAGAMCGMLSANADEAEREHPDLRAARTRLEAGVATLLDRAREAGELRPDVGAGDLMFVLSQLARPLPGCTAALNDRYVHRHLQLFLEGLRAPARSPLPGSAATLEALRTP</sequence>
<dbReference type="EMBL" id="JAVRET010000117">
    <property type="protein sequence ID" value="MDT0413198.1"/>
    <property type="molecule type" value="Genomic_DNA"/>
</dbReference>
<reference evidence="8" key="1">
    <citation type="submission" date="2023-07" db="EMBL/GenBank/DDBJ databases">
        <title>30 novel species of actinomycetes from the DSMZ collection.</title>
        <authorList>
            <person name="Nouioui I."/>
        </authorList>
    </citation>
    <scope>NUCLEOTIDE SEQUENCE [LARGE SCALE GENOMIC DNA]</scope>
    <source>
        <strain evidence="8">DSM 41979</strain>
    </source>
</reference>
<dbReference type="InterPro" id="IPR009057">
    <property type="entry name" value="Homeodomain-like_sf"/>
</dbReference>
<dbReference type="PANTHER" id="PTHR30055">
    <property type="entry name" value="HTH-TYPE TRANSCRIPTIONAL REGULATOR RUTR"/>
    <property type="match status" value="1"/>
</dbReference>
<dbReference type="InterPro" id="IPR049445">
    <property type="entry name" value="TetR_SbtR-like_C"/>
</dbReference>
<evidence type="ECO:0000256" key="2">
    <source>
        <dbReference type="ARBA" id="ARBA00023125"/>
    </source>
</evidence>
<organism evidence="7 8">
    <name type="scientific">Streptomyces evansiae</name>
    <dbReference type="NCBI Taxonomy" id="3075535"/>
    <lineage>
        <taxon>Bacteria</taxon>
        <taxon>Bacillati</taxon>
        <taxon>Actinomycetota</taxon>
        <taxon>Actinomycetes</taxon>
        <taxon>Kitasatosporales</taxon>
        <taxon>Streptomycetaceae</taxon>
        <taxon>Streptomyces</taxon>
    </lineage>
</organism>
<keyword evidence="8" id="KW-1185">Reference proteome</keyword>
<proteinExistence type="predicted"/>
<dbReference type="RefSeq" id="WP_010263080.1">
    <property type="nucleotide sequence ID" value="NZ_JAVRET010000117.1"/>
</dbReference>
<dbReference type="SUPFAM" id="SSF46689">
    <property type="entry name" value="Homeodomain-like"/>
    <property type="match status" value="1"/>
</dbReference>
<evidence type="ECO:0000256" key="5">
    <source>
        <dbReference type="SAM" id="MobiDB-lite"/>
    </source>
</evidence>
<dbReference type="PROSITE" id="PS50977">
    <property type="entry name" value="HTH_TETR_2"/>
    <property type="match status" value="1"/>
</dbReference>
<dbReference type="SUPFAM" id="SSF48498">
    <property type="entry name" value="Tetracyclin repressor-like, C-terminal domain"/>
    <property type="match status" value="1"/>
</dbReference>
<dbReference type="InterPro" id="IPR036271">
    <property type="entry name" value="Tet_transcr_reg_TetR-rel_C_sf"/>
</dbReference>
<protein>
    <submittedName>
        <fullName evidence="7">TetR/AcrR family transcriptional regulator</fullName>
    </submittedName>
</protein>
<dbReference type="Pfam" id="PF00440">
    <property type="entry name" value="TetR_N"/>
    <property type="match status" value="1"/>
</dbReference>
<keyword evidence="1" id="KW-0805">Transcription regulation</keyword>
<evidence type="ECO:0000313" key="7">
    <source>
        <dbReference type="EMBL" id="MDT0413198.1"/>
    </source>
</evidence>
<dbReference type="Pfam" id="PF21597">
    <property type="entry name" value="TetR_C_43"/>
    <property type="match status" value="1"/>
</dbReference>
<comment type="caution">
    <text evidence="7">The sequence shown here is derived from an EMBL/GenBank/DDBJ whole genome shotgun (WGS) entry which is preliminary data.</text>
</comment>
<evidence type="ECO:0000259" key="6">
    <source>
        <dbReference type="PROSITE" id="PS50977"/>
    </source>
</evidence>
<feature type="region of interest" description="Disordered" evidence="5">
    <location>
        <begin position="1"/>
        <end position="84"/>
    </location>
</feature>
<dbReference type="InterPro" id="IPR050109">
    <property type="entry name" value="HTH-type_TetR-like_transc_reg"/>
</dbReference>
<dbReference type="PRINTS" id="PR00455">
    <property type="entry name" value="HTHTETR"/>
</dbReference>
<accession>A0ABU2R915</accession>
<dbReference type="PANTHER" id="PTHR30055:SF234">
    <property type="entry name" value="HTH-TYPE TRANSCRIPTIONAL REGULATOR BETI"/>
    <property type="match status" value="1"/>
</dbReference>
<evidence type="ECO:0000256" key="3">
    <source>
        <dbReference type="ARBA" id="ARBA00023163"/>
    </source>
</evidence>
<dbReference type="Proteomes" id="UP001183610">
    <property type="component" value="Unassembled WGS sequence"/>
</dbReference>
<feature type="domain" description="HTH tetR-type" evidence="6">
    <location>
        <begin position="85"/>
        <end position="144"/>
    </location>
</feature>
<feature type="compositionally biased region" description="Gly residues" evidence="5">
    <location>
        <begin position="9"/>
        <end position="45"/>
    </location>
</feature>
<keyword evidence="3" id="KW-0804">Transcription</keyword>
<evidence type="ECO:0000313" key="8">
    <source>
        <dbReference type="Proteomes" id="UP001183610"/>
    </source>
</evidence>